<feature type="domain" description="ABC transporter" evidence="11">
    <location>
        <begin position="17"/>
        <end position="248"/>
    </location>
</feature>
<dbReference type="GO" id="GO:0005524">
    <property type="term" value="F:ATP binding"/>
    <property type="evidence" value="ECO:0007669"/>
    <property type="project" value="UniProtKB-KW"/>
</dbReference>
<sequence length="528" mass="57133">MNTPQPTPMPGEAPPRLQLVGITKRYPAVVANDKVSLTVQPGEVHALLGENGAGKSTLMKIIYGTVKPDEGQVLFNGKPVHIRNPQEARALGIAMVFQHFSLFDTLTVAENVWLGLDKSMSLAEVTRRIEEKGSEYGMDIDPSRPVHTLSVGEMQRVEIIRALLTDPKVLILDEPTSVLTPQAVEKLFVVLNKLASEGCSIIYISHKLHEIRELCTACTVLRGGKVTGYCNPREESNASLSRLMIGAEPPALQYRDVKTGDTVLKVNGLTLKKQDQFGVDLMDMQFEVRAGEVVGIAGVSGNGQQELLYVLSGEDTRAEADMIHVAGKPAGRLNPSQRRALGLHFVPEERLGRGAVPTMGLAHNMLLTRDDAVGKGGWLNIKKLEAHAADIIRRFGVKAGGPHAAAKSLSGGNLQKFIVGREIDAKPRLLIVSQPTWGVDVGAAAQIRGEILALRDAGCAVLVLSEELDELFEISDRLHVVAKGQLSPSLPRKEATLQLVGEWMSGLWNADVQQHLAKVEQSGGAQHV</sequence>
<keyword evidence="2" id="KW-0813">Transport</keyword>
<dbReference type="InterPro" id="IPR003439">
    <property type="entry name" value="ABC_transporter-like_ATP-bd"/>
</dbReference>
<dbReference type="Gene3D" id="3.40.50.300">
    <property type="entry name" value="P-loop containing nucleotide triphosphate hydrolases"/>
    <property type="match status" value="2"/>
</dbReference>
<evidence type="ECO:0000256" key="3">
    <source>
        <dbReference type="ARBA" id="ARBA00022475"/>
    </source>
</evidence>
<keyword evidence="3" id="KW-1003">Cell membrane</keyword>
<dbReference type="Pfam" id="PF00005">
    <property type="entry name" value="ABC_tran"/>
    <property type="match status" value="2"/>
</dbReference>
<evidence type="ECO:0000256" key="4">
    <source>
        <dbReference type="ARBA" id="ARBA00022519"/>
    </source>
</evidence>
<gene>
    <name evidence="12" type="ORF">AS359_01350</name>
</gene>
<dbReference type="EMBL" id="LPXH01000037">
    <property type="protein sequence ID" value="KUF39210.1"/>
    <property type="molecule type" value="Genomic_DNA"/>
</dbReference>
<evidence type="ECO:0000256" key="10">
    <source>
        <dbReference type="ARBA" id="ARBA00023136"/>
    </source>
</evidence>
<dbReference type="InterPro" id="IPR050107">
    <property type="entry name" value="ABC_carbohydrate_import_ATPase"/>
</dbReference>
<dbReference type="CDD" id="cd03215">
    <property type="entry name" value="ABC_Carb_Monos_II"/>
    <property type="match status" value="1"/>
</dbReference>
<evidence type="ECO:0000256" key="8">
    <source>
        <dbReference type="ARBA" id="ARBA00022840"/>
    </source>
</evidence>
<dbReference type="PROSITE" id="PS00211">
    <property type="entry name" value="ABC_TRANSPORTER_1"/>
    <property type="match status" value="2"/>
</dbReference>
<dbReference type="InterPro" id="IPR027417">
    <property type="entry name" value="P-loop_NTPase"/>
</dbReference>
<dbReference type="InterPro" id="IPR003593">
    <property type="entry name" value="AAA+_ATPase"/>
</dbReference>
<feature type="domain" description="ABC transporter" evidence="11">
    <location>
        <begin position="264"/>
        <end position="508"/>
    </location>
</feature>
<dbReference type="PROSITE" id="PS50893">
    <property type="entry name" value="ABC_TRANSPORTER_2"/>
    <property type="match status" value="2"/>
</dbReference>
<organism evidence="12 13">
    <name type="scientific">Comamonas kerstersii</name>
    <dbReference type="NCBI Taxonomy" id="225992"/>
    <lineage>
        <taxon>Bacteria</taxon>
        <taxon>Pseudomonadati</taxon>
        <taxon>Pseudomonadota</taxon>
        <taxon>Betaproteobacteria</taxon>
        <taxon>Burkholderiales</taxon>
        <taxon>Comamonadaceae</taxon>
        <taxon>Comamonas</taxon>
    </lineage>
</organism>
<dbReference type="PANTHER" id="PTHR43790">
    <property type="entry name" value="CARBOHYDRATE TRANSPORT ATP-BINDING PROTEIN MG119-RELATED"/>
    <property type="match status" value="1"/>
</dbReference>
<reference evidence="12 13" key="1">
    <citation type="submission" date="2015-12" db="EMBL/GenBank/DDBJ databases">
        <title>Complete genome sequence of a multi-drug resistant strain Acidovorax sp. 12322-1.</title>
        <authorList>
            <person name="Ming D."/>
            <person name="Wang M."/>
            <person name="Hu S."/>
            <person name="Zhou Y."/>
            <person name="Jiang T."/>
        </authorList>
    </citation>
    <scope>NUCLEOTIDE SEQUENCE [LARGE SCALE GENOMIC DNA]</scope>
    <source>
        <strain evidence="12 13">12322-1</strain>
    </source>
</reference>
<evidence type="ECO:0000256" key="5">
    <source>
        <dbReference type="ARBA" id="ARBA00022597"/>
    </source>
</evidence>
<dbReference type="InterPro" id="IPR017871">
    <property type="entry name" value="ABC_transporter-like_CS"/>
</dbReference>
<dbReference type="FunFam" id="3.40.50.300:FF:000127">
    <property type="entry name" value="Ribose import ATP-binding protein RbsA"/>
    <property type="match status" value="1"/>
</dbReference>
<dbReference type="STRING" id="225992.B5M06_09755"/>
<dbReference type="AlphaFoldDB" id="A0A0W7YVV3"/>
<dbReference type="PANTHER" id="PTHR43790:SF4">
    <property type="entry name" value="GUANOSINE IMPORT ATP-BINDING PROTEIN NUPO"/>
    <property type="match status" value="1"/>
</dbReference>
<keyword evidence="13" id="KW-1185">Reference proteome</keyword>
<keyword evidence="9" id="KW-1278">Translocase</keyword>
<keyword evidence="10" id="KW-0472">Membrane</keyword>
<dbReference type="Proteomes" id="UP000053300">
    <property type="component" value="Unassembled WGS sequence"/>
</dbReference>
<accession>A0A0W7YVV3</accession>
<proteinExistence type="predicted"/>
<evidence type="ECO:0000256" key="2">
    <source>
        <dbReference type="ARBA" id="ARBA00022448"/>
    </source>
</evidence>
<evidence type="ECO:0000256" key="9">
    <source>
        <dbReference type="ARBA" id="ARBA00022967"/>
    </source>
</evidence>
<keyword evidence="8" id="KW-0067">ATP-binding</keyword>
<dbReference type="GO" id="GO:0005886">
    <property type="term" value="C:plasma membrane"/>
    <property type="evidence" value="ECO:0007669"/>
    <property type="project" value="UniProtKB-SubCell"/>
</dbReference>
<evidence type="ECO:0000313" key="12">
    <source>
        <dbReference type="EMBL" id="KUF39210.1"/>
    </source>
</evidence>
<dbReference type="CDD" id="cd03216">
    <property type="entry name" value="ABC_Carb_Monos_I"/>
    <property type="match status" value="1"/>
</dbReference>
<evidence type="ECO:0000256" key="1">
    <source>
        <dbReference type="ARBA" id="ARBA00004202"/>
    </source>
</evidence>
<keyword evidence="4" id="KW-0997">Cell inner membrane</keyword>
<evidence type="ECO:0000256" key="6">
    <source>
        <dbReference type="ARBA" id="ARBA00022737"/>
    </source>
</evidence>
<protein>
    <submittedName>
        <fullName evidence="12">ABC transporter</fullName>
    </submittedName>
</protein>
<keyword evidence="7" id="KW-0547">Nucleotide-binding</keyword>
<dbReference type="SUPFAM" id="SSF52540">
    <property type="entry name" value="P-loop containing nucleoside triphosphate hydrolases"/>
    <property type="match status" value="2"/>
</dbReference>
<accession>A0A1V3TKB3</accession>
<comment type="caution">
    <text evidence="12">The sequence shown here is derived from an EMBL/GenBank/DDBJ whole genome shotgun (WGS) entry which is preliminary data.</text>
</comment>
<comment type="subcellular location">
    <subcellularLocation>
        <location evidence="1">Cell membrane</location>
        <topology evidence="1">Peripheral membrane protein</topology>
    </subcellularLocation>
</comment>
<dbReference type="RefSeq" id="WP_058880342.1">
    <property type="nucleotide sequence ID" value="NZ_CATYED010000022.1"/>
</dbReference>
<dbReference type="SMART" id="SM00382">
    <property type="entry name" value="AAA"/>
    <property type="match status" value="1"/>
</dbReference>
<name>A0A0W7YVV3_9BURK</name>
<evidence type="ECO:0000313" key="13">
    <source>
        <dbReference type="Proteomes" id="UP000053300"/>
    </source>
</evidence>
<evidence type="ECO:0000259" key="11">
    <source>
        <dbReference type="PROSITE" id="PS50893"/>
    </source>
</evidence>
<evidence type="ECO:0000256" key="7">
    <source>
        <dbReference type="ARBA" id="ARBA00022741"/>
    </source>
</evidence>
<keyword evidence="6" id="KW-0677">Repeat</keyword>
<keyword evidence="5" id="KW-0762">Sugar transport</keyword>
<dbReference type="GO" id="GO:0016887">
    <property type="term" value="F:ATP hydrolysis activity"/>
    <property type="evidence" value="ECO:0007669"/>
    <property type="project" value="InterPro"/>
</dbReference>